<keyword evidence="1" id="KW-0472">Membrane</keyword>
<feature type="transmembrane region" description="Helical" evidence="1">
    <location>
        <begin position="21"/>
        <end position="43"/>
    </location>
</feature>
<dbReference type="Proteomes" id="UP000007722">
    <property type="component" value="Chromosome"/>
</dbReference>
<feature type="transmembrane region" description="Helical" evidence="1">
    <location>
        <begin position="49"/>
        <end position="66"/>
    </location>
</feature>
<reference evidence="2 3" key="1">
    <citation type="submission" date="2010-05" db="EMBL/GenBank/DDBJ databases">
        <title>Complete sequence of Methanococcus voltae A3.</title>
        <authorList>
            <consortium name="US DOE Joint Genome Institute"/>
            <person name="Lucas S."/>
            <person name="Copeland A."/>
            <person name="Lapidus A."/>
            <person name="Cheng J.-F."/>
            <person name="Bruce D."/>
            <person name="Goodwin L."/>
            <person name="Pitluck S."/>
            <person name="Lowry S."/>
            <person name="Clum A."/>
            <person name="Land M."/>
            <person name="Hauser L."/>
            <person name="Kyrpides N."/>
            <person name="Mikhailova N."/>
            <person name="Whitman W.B."/>
            <person name="Woyke T."/>
        </authorList>
    </citation>
    <scope>NUCLEOTIDE SEQUENCE [LARGE SCALE GENOMIC DNA]</scope>
    <source>
        <strain evidence="3">ATCC BAA-1334 / A3</strain>
    </source>
</reference>
<keyword evidence="1" id="KW-1133">Transmembrane helix</keyword>
<organism evidence="2 3">
    <name type="scientific">Methanococcus voltae (strain ATCC BAA-1334 / A3)</name>
    <dbReference type="NCBI Taxonomy" id="456320"/>
    <lineage>
        <taxon>Archaea</taxon>
        <taxon>Methanobacteriati</taxon>
        <taxon>Methanobacteriota</taxon>
        <taxon>Methanomada group</taxon>
        <taxon>Methanococci</taxon>
        <taxon>Methanococcales</taxon>
        <taxon>Methanococcaceae</taxon>
        <taxon>Methanococcus</taxon>
    </lineage>
</organism>
<keyword evidence="1" id="KW-0812">Transmembrane</keyword>
<protein>
    <submittedName>
        <fullName evidence="2">Uncharacterized protein</fullName>
    </submittedName>
</protein>
<dbReference type="InParanoid" id="D7DSP0"/>
<dbReference type="EMBL" id="CP002057">
    <property type="protein sequence ID" value="ADI36150.1"/>
    <property type="molecule type" value="Genomic_DNA"/>
</dbReference>
<accession>D7DSP0</accession>
<evidence type="ECO:0000313" key="3">
    <source>
        <dbReference type="Proteomes" id="UP000007722"/>
    </source>
</evidence>
<dbReference type="STRING" id="456320.Mvol_0490"/>
<evidence type="ECO:0000256" key="1">
    <source>
        <dbReference type="SAM" id="Phobius"/>
    </source>
</evidence>
<evidence type="ECO:0000313" key="2">
    <source>
        <dbReference type="EMBL" id="ADI36150.1"/>
    </source>
</evidence>
<sequence>MMDKEVLDFLNKADVLDDISTHLMWLILVIGYIGHIGISKVLIITPNTLAVPILLAIGVIGSYHILIKEHKILKYIKSFDISFILEIVFYSALKSLDFVLFLTLVYIIAFKMIPLSAEFNIVTNALLICIVSYYLIHEQLKEHKKSLYTKYKV</sequence>
<dbReference type="KEGG" id="mvo:Mvol_0490"/>
<dbReference type="AlphaFoldDB" id="D7DSP0"/>
<name>D7DSP0_METV3</name>
<keyword evidence="3" id="KW-1185">Reference proteome</keyword>
<proteinExistence type="predicted"/>
<gene>
    <name evidence="2" type="ordered locus">Mvol_0490</name>
</gene>
<feature type="transmembrane region" description="Helical" evidence="1">
    <location>
        <begin position="115"/>
        <end position="136"/>
    </location>
</feature>
<dbReference type="HOGENOM" id="CLU_1709158_0_0_2"/>
<feature type="transmembrane region" description="Helical" evidence="1">
    <location>
        <begin position="87"/>
        <end position="109"/>
    </location>
</feature>